<protein>
    <recommendedName>
        <fullName evidence="2">GTP-binding protein</fullName>
    </recommendedName>
</protein>
<dbReference type="EMBL" id="UINC01022483">
    <property type="protein sequence ID" value="SVA92191.1"/>
    <property type="molecule type" value="Genomic_DNA"/>
</dbReference>
<organism evidence="1">
    <name type="scientific">marine metagenome</name>
    <dbReference type="NCBI Taxonomy" id="408172"/>
    <lineage>
        <taxon>unclassified sequences</taxon>
        <taxon>metagenomes</taxon>
        <taxon>ecological metagenomes</taxon>
    </lineage>
</organism>
<accession>A0A381ZTC1</accession>
<evidence type="ECO:0000313" key="1">
    <source>
        <dbReference type="EMBL" id="SVA92191.1"/>
    </source>
</evidence>
<dbReference type="Pfam" id="PF09855">
    <property type="entry name" value="Zn_ribbon_13"/>
    <property type="match status" value="1"/>
</dbReference>
<sequence>MEHEYWVCPRCKHAEFEVGEIRVAGGLWAKIFNVQNKKFASMSCLTCSYTEFYKDKSSSRLANVFDFFTN</sequence>
<name>A0A381ZTC1_9ZZZZ</name>
<dbReference type="InterPro" id="IPR018652">
    <property type="entry name" value="DUF2082_NA-bd_Znr"/>
</dbReference>
<dbReference type="AlphaFoldDB" id="A0A381ZTC1"/>
<gene>
    <name evidence="1" type="ORF">METZ01_LOCUS145045</name>
</gene>
<proteinExistence type="predicted"/>
<reference evidence="1" key="1">
    <citation type="submission" date="2018-05" db="EMBL/GenBank/DDBJ databases">
        <authorList>
            <person name="Lanie J.A."/>
            <person name="Ng W.-L."/>
            <person name="Kazmierczak K.M."/>
            <person name="Andrzejewski T.M."/>
            <person name="Davidsen T.M."/>
            <person name="Wayne K.J."/>
            <person name="Tettelin H."/>
            <person name="Glass J.I."/>
            <person name="Rusch D."/>
            <person name="Podicherti R."/>
            <person name="Tsui H.-C.T."/>
            <person name="Winkler M.E."/>
        </authorList>
    </citation>
    <scope>NUCLEOTIDE SEQUENCE</scope>
</reference>
<evidence type="ECO:0008006" key="2">
    <source>
        <dbReference type="Google" id="ProtNLM"/>
    </source>
</evidence>